<dbReference type="Pfam" id="PF11258">
    <property type="entry name" value="DUF3048"/>
    <property type="match status" value="1"/>
</dbReference>
<evidence type="ECO:0000259" key="1">
    <source>
        <dbReference type="Pfam" id="PF11258"/>
    </source>
</evidence>
<feature type="domain" description="DUF3048" evidence="2">
    <location>
        <begin position="232"/>
        <end position="340"/>
    </location>
</feature>
<name>A0ABU4GEJ9_9BACL</name>
<comment type="caution">
    <text evidence="3">The sequence shown here is derived from an EMBL/GenBank/DDBJ whole genome shotgun (WGS) entry which is preliminary data.</text>
</comment>
<dbReference type="InterPro" id="IPR023158">
    <property type="entry name" value="YerB-like_sf"/>
</dbReference>
<dbReference type="SUPFAM" id="SSF159774">
    <property type="entry name" value="YerB-like"/>
    <property type="match status" value="1"/>
</dbReference>
<evidence type="ECO:0000259" key="2">
    <source>
        <dbReference type="Pfam" id="PF17479"/>
    </source>
</evidence>
<dbReference type="Pfam" id="PF17479">
    <property type="entry name" value="DUF3048_C"/>
    <property type="match status" value="1"/>
</dbReference>
<dbReference type="Gene3D" id="3.50.90.10">
    <property type="entry name" value="YerB-like"/>
    <property type="match status" value="1"/>
</dbReference>
<proteinExistence type="predicted"/>
<protein>
    <submittedName>
        <fullName evidence="3">DUF3048 domain-containing protein</fullName>
    </submittedName>
</protein>
<gene>
    <name evidence="3" type="ORF">QT711_16295</name>
</gene>
<evidence type="ECO:0000313" key="3">
    <source>
        <dbReference type="EMBL" id="MDW0114758.1"/>
    </source>
</evidence>
<dbReference type="InterPro" id="IPR035328">
    <property type="entry name" value="DUF3048_C"/>
</dbReference>
<keyword evidence="4" id="KW-1185">Reference proteome</keyword>
<dbReference type="RefSeq" id="WP_317946032.1">
    <property type="nucleotide sequence ID" value="NZ_JAUBDI010000021.1"/>
</dbReference>
<accession>A0ABU4GEJ9</accession>
<feature type="domain" description="DUF3048" evidence="1">
    <location>
        <begin position="63"/>
        <end position="201"/>
    </location>
</feature>
<organism evidence="3 4">
    <name type="scientific">Sporosarcina saromensis</name>
    <dbReference type="NCBI Taxonomy" id="359365"/>
    <lineage>
        <taxon>Bacteria</taxon>
        <taxon>Bacillati</taxon>
        <taxon>Bacillota</taxon>
        <taxon>Bacilli</taxon>
        <taxon>Bacillales</taxon>
        <taxon>Caryophanaceae</taxon>
        <taxon>Sporosarcina</taxon>
    </lineage>
</organism>
<sequence length="358" mass="39774">MEGKNRGWLVGLAIVLLLLSACSKNEKTDAEEVDHTQEKPEIIEVEDEQEGMDDERALFPTLFTGVKGETEVGDRAVLATINNHPQARPQSGLSAADIVYEFVAEGNVTRFLALFQSELPELIGPVRSARDYFIELAKGMDAFYVAHGYSPDAKALLDKRYVDHVNGMQYDGILFKRSVERKAPHNSYISNENVRKAIEMTKSQAVVTKIPPFTFHESLEDAKIEDIASMLVVRFSNNKEFISTFAYNPDNGTYQRMVNDVLTVDKENNLPVEVANVVVIETAHRTIDNEGRQAVDIESGGKAMLFQAGAVKEIEWKNIDGFIVPVEDGVPVKLVPGKTWFHVIPTSLGLAKSVSYTP</sequence>
<evidence type="ECO:0000313" key="4">
    <source>
        <dbReference type="Proteomes" id="UP001282284"/>
    </source>
</evidence>
<dbReference type="Proteomes" id="UP001282284">
    <property type="component" value="Unassembled WGS sequence"/>
</dbReference>
<dbReference type="PROSITE" id="PS51257">
    <property type="entry name" value="PROKAR_LIPOPROTEIN"/>
    <property type="match status" value="1"/>
</dbReference>
<dbReference type="InterPro" id="IPR021416">
    <property type="entry name" value="DUF3048_N"/>
</dbReference>
<dbReference type="EMBL" id="JAUBDI010000021">
    <property type="protein sequence ID" value="MDW0114758.1"/>
    <property type="molecule type" value="Genomic_DNA"/>
</dbReference>
<reference evidence="3 4" key="1">
    <citation type="submission" date="2023-06" db="EMBL/GenBank/DDBJ databases">
        <title>Sporosarcina sp. nov., isolated from Korean traditional fermented seafood 'Jeotgal'.</title>
        <authorList>
            <person name="Yang A.I."/>
            <person name="Shin N.-R."/>
        </authorList>
    </citation>
    <scope>NUCLEOTIDE SEQUENCE [LARGE SCALE GENOMIC DNA]</scope>
    <source>
        <strain evidence="3 4">KCTC13119</strain>
    </source>
</reference>